<dbReference type="PANTHER" id="PTHR47515">
    <property type="entry name" value="LOW CALCIUM RESPONSE LOCUS PROTEIN T"/>
    <property type="match status" value="1"/>
</dbReference>
<evidence type="ECO:0000259" key="1">
    <source>
        <dbReference type="Pfam" id="PF13276"/>
    </source>
</evidence>
<accession>A0A7K1SK72</accession>
<dbReference type="AlphaFoldDB" id="A0A7K1SK72"/>
<evidence type="ECO:0000313" key="3">
    <source>
        <dbReference type="Proteomes" id="UP000436006"/>
    </source>
</evidence>
<gene>
    <name evidence="2" type="ORF">GO755_28435</name>
</gene>
<proteinExistence type="predicted"/>
<feature type="domain" description="HTH-like" evidence="1">
    <location>
        <begin position="14"/>
        <end position="68"/>
    </location>
</feature>
<name>A0A7K1SK72_9BACT</name>
<dbReference type="EMBL" id="WPIN01000013">
    <property type="protein sequence ID" value="MVM33996.1"/>
    <property type="molecule type" value="Genomic_DNA"/>
</dbReference>
<dbReference type="Pfam" id="PF13276">
    <property type="entry name" value="HTH_21"/>
    <property type="match status" value="1"/>
</dbReference>
<dbReference type="InterPro" id="IPR025948">
    <property type="entry name" value="HTH-like_dom"/>
</dbReference>
<sequence length="142" mass="17646">MLRRSTWFYKARRRDDTVIRKRIREIAETRVRYGCQRIFTLLRRQGWRDNHKRVHRLYRLEGLNLRSKQSQRYRMALRRLDRPQLSSICQCWSMDFVTDQLFDGRRIRRFVRLGTFYLHSYGYIFISEPLNFHTNLLLLCLQ</sequence>
<evidence type="ECO:0000313" key="2">
    <source>
        <dbReference type="EMBL" id="MVM33996.1"/>
    </source>
</evidence>
<organism evidence="2 3">
    <name type="scientific">Spirosoma arboris</name>
    <dbReference type="NCBI Taxonomy" id="2682092"/>
    <lineage>
        <taxon>Bacteria</taxon>
        <taxon>Pseudomonadati</taxon>
        <taxon>Bacteroidota</taxon>
        <taxon>Cytophagia</taxon>
        <taxon>Cytophagales</taxon>
        <taxon>Cytophagaceae</taxon>
        <taxon>Spirosoma</taxon>
    </lineage>
</organism>
<keyword evidence="3" id="KW-1185">Reference proteome</keyword>
<protein>
    <submittedName>
        <fullName evidence="2">IS3 family transposase</fullName>
    </submittedName>
</protein>
<dbReference type="Proteomes" id="UP000436006">
    <property type="component" value="Unassembled WGS sequence"/>
</dbReference>
<reference evidence="2 3" key="1">
    <citation type="submission" date="2019-12" db="EMBL/GenBank/DDBJ databases">
        <title>Spirosoma sp. HMF4905 genome sequencing and assembly.</title>
        <authorList>
            <person name="Kang H."/>
            <person name="Cha I."/>
            <person name="Kim H."/>
            <person name="Joh K."/>
        </authorList>
    </citation>
    <scope>NUCLEOTIDE SEQUENCE [LARGE SCALE GENOMIC DNA]</scope>
    <source>
        <strain evidence="2 3">HMF4905</strain>
    </source>
</reference>
<dbReference type="PANTHER" id="PTHR47515:SF1">
    <property type="entry name" value="BLR2054 PROTEIN"/>
    <property type="match status" value="1"/>
</dbReference>
<comment type="caution">
    <text evidence="2">The sequence shown here is derived from an EMBL/GenBank/DDBJ whole genome shotgun (WGS) entry which is preliminary data.</text>
</comment>